<protein>
    <submittedName>
        <fullName evidence="2">Uncharacterized protein</fullName>
    </submittedName>
</protein>
<dbReference type="Proteomes" id="UP000762676">
    <property type="component" value="Unassembled WGS sequence"/>
</dbReference>
<name>A0AAV4GAS1_9GAST</name>
<keyword evidence="3" id="KW-1185">Reference proteome</keyword>
<gene>
    <name evidence="2" type="ORF">ElyMa_005941000</name>
</gene>
<comment type="caution">
    <text evidence="2">The sequence shown here is derived from an EMBL/GenBank/DDBJ whole genome shotgun (WGS) entry which is preliminary data.</text>
</comment>
<dbReference type="EMBL" id="BMAT01011926">
    <property type="protein sequence ID" value="GFR82083.1"/>
    <property type="molecule type" value="Genomic_DNA"/>
</dbReference>
<accession>A0AAV4GAS1</accession>
<organism evidence="2 3">
    <name type="scientific">Elysia marginata</name>
    <dbReference type="NCBI Taxonomy" id="1093978"/>
    <lineage>
        <taxon>Eukaryota</taxon>
        <taxon>Metazoa</taxon>
        <taxon>Spiralia</taxon>
        <taxon>Lophotrochozoa</taxon>
        <taxon>Mollusca</taxon>
        <taxon>Gastropoda</taxon>
        <taxon>Heterobranchia</taxon>
        <taxon>Euthyneura</taxon>
        <taxon>Panpulmonata</taxon>
        <taxon>Sacoglossa</taxon>
        <taxon>Placobranchoidea</taxon>
        <taxon>Plakobranchidae</taxon>
        <taxon>Elysia</taxon>
    </lineage>
</organism>
<proteinExistence type="predicted"/>
<sequence length="96" mass="10658">MTTQANQLEHRIPLVFNFNPRFEIENAQYVAYGNINFTDRGHDPDSEGHVPDSDQSGHDPDSKGHDPDSYQSGHDLDSEGHAPDLDQSGHDSVSDQ</sequence>
<evidence type="ECO:0000313" key="2">
    <source>
        <dbReference type="EMBL" id="GFR82083.1"/>
    </source>
</evidence>
<evidence type="ECO:0000256" key="1">
    <source>
        <dbReference type="SAM" id="MobiDB-lite"/>
    </source>
</evidence>
<feature type="compositionally biased region" description="Basic and acidic residues" evidence="1">
    <location>
        <begin position="39"/>
        <end position="96"/>
    </location>
</feature>
<evidence type="ECO:0000313" key="3">
    <source>
        <dbReference type="Proteomes" id="UP000762676"/>
    </source>
</evidence>
<feature type="region of interest" description="Disordered" evidence="1">
    <location>
        <begin position="36"/>
        <end position="96"/>
    </location>
</feature>
<dbReference type="AlphaFoldDB" id="A0AAV4GAS1"/>
<reference evidence="2 3" key="1">
    <citation type="journal article" date="2021" name="Elife">
        <title>Chloroplast acquisition without the gene transfer in kleptoplastic sea slugs, Plakobranchus ocellatus.</title>
        <authorList>
            <person name="Maeda T."/>
            <person name="Takahashi S."/>
            <person name="Yoshida T."/>
            <person name="Shimamura S."/>
            <person name="Takaki Y."/>
            <person name="Nagai Y."/>
            <person name="Toyoda A."/>
            <person name="Suzuki Y."/>
            <person name="Arimoto A."/>
            <person name="Ishii H."/>
            <person name="Satoh N."/>
            <person name="Nishiyama T."/>
            <person name="Hasebe M."/>
            <person name="Maruyama T."/>
            <person name="Minagawa J."/>
            <person name="Obokata J."/>
            <person name="Shigenobu S."/>
        </authorList>
    </citation>
    <scope>NUCLEOTIDE SEQUENCE [LARGE SCALE GENOMIC DNA]</scope>
</reference>